<evidence type="ECO:0000313" key="1">
    <source>
        <dbReference type="EMBL" id="GGE08712.1"/>
    </source>
</evidence>
<accession>A0A917E864</accession>
<protein>
    <recommendedName>
        <fullName evidence="3">DUF937 domain-containing protein</fullName>
    </recommendedName>
</protein>
<keyword evidence="2" id="KW-1185">Reference proteome</keyword>
<sequence>MSQQMMDMIARMGGADAIAAMAARVGISPEQAQGAVAALLPAVTGGLAKQAQAGNGSVVDQLAEAAASYTGSASGDGAVAQGNDILGTIFGSKDVSRAVADKAAGQTGLDVGSLKALLPMIATMAASALGNGTGTVGGAAGGGLGGMLGGLLGGGNAQQGGMGGAAGALISMIDTNKDGNPLDEIMGFLRR</sequence>
<comment type="caution">
    <text evidence="1">The sequence shown here is derived from an EMBL/GenBank/DDBJ whole genome shotgun (WGS) entry which is preliminary data.</text>
</comment>
<evidence type="ECO:0000313" key="2">
    <source>
        <dbReference type="Proteomes" id="UP000635071"/>
    </source>
</evidence>
<evidence type="ECO:0008006" key="3">
    <source>
        <dbReference type="Google" id="ProtNLM"/>
    </source>
</evidence>
<dbReference type="Pfam" id="PF06078">
    <property type="entry name" value="DUF937"/>
    <property type="match status" value="1"/>
</dbReference>
<organism evidence="1 2">
    <name type="scientific">Sandarakinorhabdus glacialis</name>
    <dbReference type="NCBI Taxonomy" id="1614636"/>
    <lineage>
        <taxon>Bacteria</taxon>
        <taxon>Pseudomonadati</taxon>
        <taxon>Pseudomonadota</taxon>
        <taxon>Alphaproteobacteria</taxon>
        <taxon>Sphingomonadales</taxon>
        <taxon>Sphingosinicellaceae</taxon>
        <taxon>Sandarakinorhabdus</taxon>
    </lineage>
</organism>
<dbReference type="AlphaFoldDB" id="A0A917E864"/>
<reference evidence="1" key="2">
    <citation type="submission" date="2020-09" db="EMBL/GenBank/DDBJ databases">
        <authorList>
            <person name="Sun Q."/>
            <person name="Zhou Y."/>
        </authorList>
    </citation>
    <scope>NUCLEOTIDE SEQUENCE</scope>
    <source>
        <strain evidence="1">CGMCC 1.15519</strain>
    </source>
</reference>
<dbReference type="Proteomes" id="UP000635071">
    <property type="component" value="Unassembled WGS sequence"/>
</dbReference>
<reference evidence="1" key="1">
    <citation type="journal article" date="2014" name="Int. J. Syst. Evol. Microbiol.">
        <title>Complete genome sequence of Corynebacterium casei LMG S-19264T (=DSM 44701T), isolated from a smear-ripened cheese.</title>
        <authorList>
            <consortium name="US DOE Joint Genome Institute (JGI-PGF)"/>
            <person name="Walter F."/>
            <person name="Albersmeier A."/>
            <person name="Kalinowski J."/>
            <person name="Ruckert C."/>
        </authorList>
    </citation>
    <scope>NUCLEOTIDE SEQUENCE</scope>
    <source>
        <strain evidence="1">CGMCC 1.15519</strain>
    </source>
</reference>
<dbReference type="InterPro" id="IPR009282">
    <property type="entry name" value="DUF937"/>
</dbReference>
<proteinExistence type="predicted"/>
<gene>
    <name evidence="1" type="ORF">GCM10011529_13930</name>
</gene>
<dbReference type="RefSeq" id="WP_188762220.1">
    <property type="nucleotide sequence ID" value="NZ_BMJM01000004.1"/>
</dbReference>
<name>A0A917E864_9SPHN</name>
<dbReference type="EMBL" id="BMJM01000004">
    <property type="protein sequence ID" value="GGE08712.1"/>
    <property type="molecule type" value="Genomic_DNA"/>
</dbReference>